<evidence type="ECO:0000313" key="1">
    <source>
        <dbReference type="EMBL" id="KAF8720988.1"/>
    </source>
</evidence>
<proteinExistence type="predicted"/>
<comment type="caution">
    <text evidence="1">The sequence shown here is derived from an EMBL/GenBank/DDBJ whole genome shotgun (WGS) entry which is preliminary data.</text>
</comment>
<sequence>MGLTRRFLSLIVDNRSLGAQSLRCMDLMRHKLFNTTPPNGNLRKNNPNGTLLQNKQATAAAFKMDNISLPKPSFCMRASDFDLRDPHMHCFPAVERRVFCLDRAGRGFLLEADTSRMVMLPPLHKPKLEPISLYIPCDDLLDDLDGGGGGSLFIMDRITKPEQETDCKFEALVYRKPSANFLSYSWDCDRLLPPPCFRDTVHSCLEISSYAVVKGGSQICISVDGVGTYCLDMVSFAWSEVGKWTLPFRGKVEYVPEMKLWFGFSAKDQHLAAADLSTMDSSQPQLLDTWNEVDLPQEWQQLQDPQLVNLGSGRFCIARFLHAGTANSVDESSNQNVTVLTGVEVVTACGISGRLKLDMIKHKSVRLSTKPSMPAEEKAQRNLCRKLGITSADSAPIEDVLREFTSTFKGEMPQNIKAAMAAIFDLENEATDATDEALLAYAGQDFSELQIYNDE</sequence>
<dbReference type="InterPro" id="IPR012871">
    <property type="entry name" value="DUF1668_ORYSA"/>
</dbReference>
<organism evidence="1 2">
    <name type="scientific">Digitaria exilis</name>
    <dbReference type="NCBI Taxonomy" id="1010633"/>
    <lineage>
        <taxon>Eukaryota</taxon>
        <taxon>Viridiplantae</taxon>
        <taxon>Streptophyta</taxon>
        <taxon>Embryophyta</taxon>
        <taxon>Tracheophyta</taxon>
        <taxon>Spermatophyta</taxon>
        <taxon>Magnoliopsida</taxon>
        <taxon>Liliopsida</taxon>
        <taxon>Poales</taxon>
        <taxon>Poaceae</taxon>
        <taxon>PACMAD clade</taxon>
        <taxon>Panicoideae</taxon>
        <taxon>Panicodae</taxon>
        <taxon>Paniceae</taxon>
        <taxon>Anthephorinae</taxon>
        <taxon>Digitaria</taxon>
    </lineage>
</organism>
<keyword evidence="2" id="KW-1185">Reference proteome</keyword>
<accession>A0A835BZZ6</accession>
<protein>
    <submittedName>
        <fullName evidence="1">Uncharacterized protein</fullName>
    </submittedName>
</protein>
<dbReference type="AlphaFoldDB" id="A0A835BZZ6"/>
<name>A0A835BZZ6_9POAL</name>
<dbReference type="Pfam" id="PF07893">
    <property type="entry name" value="DUF1668"/>
    <property type="match status" value="1"/>
</dbReference>
<reference evidence="1" key="1">
    <citation type="submission" date="2020-07" db="EMBL/GenBank/DDBJ databases">
        <title>Genome sequence and genetic diversity analysis of an under-domesticated orphan crop, white fonio (Digitaria exilis).</title>
        <authorList>
            <person name="Bennetzen J.L."/>
            <person name="Chen S."/>
            <person name="Ma X."/>
            <person name="Wang X."/>
            <person name="Yssel A.E.J."/>
            <person name="Chaluvadi S.R."/>
            <person name="Johnson M."/>
            <person name="Gangashetty P."/>
            <person name="Hamidou F."/>
            <person name="Sanogo M.D."/>
            <person name="Zwaenepoel A."/>
            <person name="Wallace J."/>
            <person name="Van De Peer Y."/>
            <person name="Van Deynze A."/>
        </authorList>
    </citation>
    <scope>NUCLEOTIDE SEQUENCE</scope>
    <source>
        <tissue evidence="1">Leaves</tissue>
    </source>
</reference>
<dbReference type="PANTHER" id="PTHR33085">
    <property type="entry name" value="OS12G0113100 PROTEIN-RELATED"/>
    <property type="match status" value="1"/>
</dbReference>
<gene>
    <name evidence="1" type="ORF">HU200_023397</name>
</gene>
<dbReference type="EMBL" id="JACEFO010001687">
    <property type="protein sequence ID" value="KAF8720988.1"/>
    <property type="molecule type" value="Genomic_DNA"/>
</dbReference>
<evidence type="ECO:0000313" key="2">
    <source>
        <dbReference type="Proteomes" id="UP000636709"/>
    </source>
</evidence>
<dbReference type="Proteomes" id="UP000636709">
    <property type="component" value="Unassembled WGS sequence"/>
</dbReference>
<dbReference type="OrthoDB" id="690758at2759"/>